<evidence type="ECO:0000313" key="4">
    <source>
        <dbReference type="Proteomes" id="UP000027195"/>
    </source>
</evidence>
<dbReference type="STRING" id="930990.A0A067MA37"/>
<dbReference type="InterPro" id="IPR033379">
    <property type="entry name" value="Acid_Pase_AS"/>
</dbReference>
<keyword evidence="2" id="KW-0812">Transmembrane</keyword>
<dbReference type="InParanoid" id="A0A067MA37"/>
<dbReference type="Proteomes" id="UP000027195">
    <property type="component" value="Unassembled WGS sequence"/>
</dbReference>
<dbReference type="EMBL" id="KL198050">
    <property type="protein sequence ID" value="KDQ12409.1"/>
    <property type="molecule type" value="Genomic_DNA"/>
</dbReference>
<dbReference type="GO" id="GO:0003993">
    <property type="term" value="F:acid phosphatase activity"/>
    <property type="evidence" value="ECO:0007669"/>
    <property type="project" value="TreeGrafter"/>
</dbReference>
<reference evidence="4" key="1">
    <citation type="journal article" date="2014" name="Proc. Natl. Acad. Sci. U.S.A.">
        <title>Extensive sampling of basidiomycete genomes demonstrates inadequacy of the white-rot/brown-rot paradigm for wood decay fungi.</title>
        <authorList>
            <person name="Riley R."/>
            <person name="Salamov A.A."/>
            <person name="Brown D.W."/>
            <person name="Nagy L.G."/>
            <person name="Floudas D."/>
            <person name="Held B.W."/>
            <person name="Levasseur A."/>
            <person name="Lombard V."/>
            <person name="Morin E."/>
            <person name="Otillar R."/>
            <person name="Lindquist E.A."/>
            <person name="Sun H."/>
            <person name="LaButti K.M."/>
            <person name="Schmutz J."/>
            <person name="Jabbour D."/>
            <person name="Luo H."/>
            <person name="Baker S.E."/>
            <person name="Pisabarro A.G."/>
            <person name="Walton J.D."/>
            <person name="Blanchette R.A."/>
            <person name="Henrissat B."/>
            <person name="Martin F."/>
            <person name="Cullen D."/>
            <person name="Hibbett D.S."/>
            <person name="Grigoriev I.V."/>
        </authorList>
    </citation>
    <scope>NUCLEOTIDE SEQUENCE [LARGE SCALE GENOMIC DNA]</scope>
    <source>
        <strain evidence="4">FD-172 SS1</strain>
    </source>
</reference>
<dbReference type="Pfam" id="PF00328">
    <property type="entry name" value="His_Phos_2"/>
    <property type="match status" value="1"/>
</dbReference>
<name>A0A067MA37_BOTB1</name>
<keyword evidence="2" id="KW-0472">Membrane</keyword>
<dbReference type="PANTHER" id="PTHR20963:SF42">
    <property type="entry name" value="PHOSPHOGLYCERATE MUTASE-LIKE PROTEIN"/>
    <property type="match status" value="1"/>
</dbReference>
<accession>A0A067MA37</accession>
<dbReference type="PROSITE" id="PS00616">
    <property type="entry name" value="HIS_ACID_PHOSPHAT_1"/>
    <property type="match status" value="1"/>
</dbReference>
<dbReference type="PANTHER" id="PTHR20963">
    <property type="entry name" value="MULTIPLE INOSITOL POLYPHOSPHATE PHOSPHATASE-RELATED"/>
    <property type="match status" value="1"/>
</dbReference>
<protein>
    <recommendedName>
        <fullName evidence="5">Phytase</fullName>
    </recommendedName>
</protein>
<dbReference type="InterPro" id="IPR000560">
    <property type="entry name" value="His_Pase_clade-2"/>
</dbReference>
<dbReference type="InterPro" id="IPR029033">
    <property type="entry name" value="His_PPase_superfam"/>
</dbReference>
<dbReference type="SUPFAM" id="SSF53254">
    <property type="entry name" value="Phosphoglycerate mutase-like"/>
    <property type="match status" value="1"/>
</dbReference>
<gene>
    <name evidence="3" type="ORF">BOTBODRAFT_176358</name>
</gene>
<dbReference type="Gene3D" id="3.40.50.1240">
    <property type="entry name" value="Phosphoglycerate mutase-like"/>
    <property type="match status" value="1"/>
</dbReference>
<dbReference type="CDD" id="cd07061">
    <property type="entry name" value="HP_HAP_like"/>
    <property type="match status" value="1"/>
</dbReference>
<evidence type="ECO:0000256" key="2">
    <source>
        <dbReference type="SAM" id="Phobius"/>
    </source>
</evidence>
<organism evidence="3 4">
    <name type="scientific">Botryobasidium botryosum (strain FD-172 SS1)</name>
    <dbReference type="NCBI Taxonomy" id="930990"/>
    <lineage>
        <taxon>Eukaryota</taxon>
        <taxon>Fungi</taxon>
        <taxon>Dikarya</taxon>
        <taxon>Basidiomycota</taxon>
        <taxon>Agaricomycotina</taxon>
        <taxon>Agaricomycetes</taxon>
        <taxon>Cantharellales</taxon>
        <taxon>Botryobasidiaceae</taxon>
        <taxon>Botryobasidium</taxon>
    </lineage>
</organism>
<evidence type="ECO:0008006" key="5">
    <source>
        <dbReference type="Google" id="ProtNLM"/>
    </source>
</evidence>
<dbReference type="OrthoDB" id="6509975at2759"/>
<keyword evidence="2" id="KW-1133">Transmembrane helix</keyword>
<feature type="transmembrane region" description="Helical" evidence="2">
    <location>
        <begin position="35"/>
        <end position="56"/>
    </location>
</feature>
<dbReference type="AlphaFoldDB" id="A0A067MA37"/>
<dbReference type="HOGENOM" id="CLU_020880_2_2_1"/>
<keyword evidence="4" id="KW-1185">Reference proteome</keyword>
<proteinExistence type="predicted"/>
<keyword evidence="1" id="KW-0378">Hydrolase</keyword>
<sequence>MTAPSRDEESSAACKRENSCDDSARKLADSPRRASVLFILYLALSFIGGLLAGFALCFALRSAYRPCGSPGPAQARLAARPPPTIPGSKTSHIHPPPSPTNALPFLFPTNVGYAGATPTGAEPGLLATAPSYPIHTGAPQLVTEPVLGESDDDFDIFRHWGNLSPWFSVGSFGLDTTPDAPDGCTVTGLHFLHRHGARYPTMDGKRPVPVQTFNNSLPVFRTESEDRMLHSALNFAAGFFGIPYEDQYLQSITIEASGFNNTLAPYSTCVSTPADIGLHLDSLRLRCNNANDPAKGSRGDAYTTQWTNIYLADALDRLKSQIEGIPLSTADVYAFQQLCAYETVAIGYSKFCSLFTEDEWRGFQYALDLGFWYNSAFGSPVARAQGVGYVQELIARLTQTPITIHNTTTNSTLNDNPAMFPLKNALYVDATHEVVVLNIITALNLSNFAASGPLPADHILPNRSFNSAQLAPFGTNMQFQVLSCLSKPRPQIRIIINDAVTPLTGISGCPEDPDGMCPVQTFVAAQSKIIQETDWAYDCLGNWTVPAGAAWSTTTGDAPRY</sequence>
<evidence type="ECO:0000256" key="1">
    <source>
        <dbReference type="ARBA" id="ARBA00022801"/>
    </source>
</evidence>
<evidence type="ECO:0000313" key="3">
    <source>
        <dbReference type="EMBL" id="KDQ12409.1"/>
    </source>
</evidence>